<dbReference type="eggNOG" id="KOG1474">
    <property type="taxonomic scope" value="Eukaryota"/>
</dbReference>
<reference evidence="11 12" key="1">
    <citation type="journal article" date="2012" name="Genome Biol.">
        <title>The genome of the polar eukaryotic microalga coccomyxa subellipsoidea reveals traits of cold adaptation.</title>
        <authorList>
            <person name="Blanc G."/>
            <person name="Agarkova I."/>
            <person name="Grimwood J."/>
            <person name="Kuo A."/>
            <person name="Brueggeman A."/>
            <person name="Dunigan D."/>
            <person name="Gurnon J."/>
            <person name="Ladunga I."/>
            <person name="Lindquist E."/>
            <person name="Lucas S."/>
            <person name="Pangilinan J."/>
            <person name="Proschold T."/>
            <person name="Salamov A."/>
            <person name="Schmutz J."/>
            <person name="Weeks D."/>
            <person name="Yamada T."/>
            <person name="Claverie J.M."/>
            <person name="Grigoriev I."/>
            <person name="Van Etten J."/>
            <person name="Lomsadze A."/>
            <person name="Borodovsky M."/>
        </authorList>
    </citation>
    <scope>NUCLEOTIDE SEQUENCE [LARGE SCALE GENOMIC DNA]</scope>
    <source>
        <strain evidence="11 12">C-169</strain>
    </source>
</reference>
<feature type="compositionally biased region" description="Low complexity" evidence="8">
    <location>
        <begin position="345"/>
        <end position="356"/>
    </location>
</feature>
<dbReference type="Gene3D" id="1.10.150.60">
    <property type="entry name" value="ARID DNA-binding domain"/>
    <property type="match status" value="1"/>
</dbReference>
<dbReference type="RefSeq" id="XP_005651185.1">
    <property type="nucleotide sequence ID" value="XM_005651128.1"/>
</dbReference>
<keyword evidence="2" id="KW-0805">Transcription regulation</keyword>
<feature type="compositionally biased region" description="Acidic residues" evidence="8">
    <location>
        <begin position="1528"/>
        <end position="1545"/>
    </location>
</feature>
<feature type="region of interest" description="Disordered" evidence="8">
    <location>
        <begin position="1482"/>
        <end position="1571"/>
    </location>
</feature>
<evidence type="ECO:0000256" key="3">
    <source>
        <dbReference type="ARBA" id="ARBA00023117"/>
    </source>
</evidence>
<dbReference type="Pfam" id="PF12047">
    <property type="entry name" value="DNMT1-RFD"/>
    <property type="match status" value="1"/>
</dbReference>
<dbReference type="SMART" id="SM01014">
    <property type="entry name" value="ARID"/>
    <property type="match status" value="1"/>
</dbReference>
<keyword evidence="4" id="KW-0238">DNA-binding</keyword>
<evidence type="ECO:0000256" key="1">
    <source>
        <dbReference type="ARBA" id="ARBA00004123"/>
    </source>
</evidence>
<feature type="region of interest" description="Disordered" evidence="8">
    <location>
        <begin position="1300"/>
        <end position="1349"/>
    </location>
</feature>
<feature type="compositionally biased region" description="Low complexity" evidence="8">
    <location>
        <begin position="653"/>
        <end position="671"/>
    </location>
</feature>
<dbReference type="InterPro" id="IPR001606">
    <property type="entry name" value="ARID_dom"/>
</dbReference>
<name>I0Z7M2_COCSC</name>
<dbReference type="Pfam" id="PF15613">
    <property type="entry name" value="WSD"/>
    <property type="match status" value="1"/>
</dbReference>
<keyword evidence="5" id="KW-0804">Transcription</keyword>
<dbReference type="InterPro" id="IPR045147">
    <property type="entry name" value="ARI3A/B/C"/>
</dbReference>
<feature type="compositionally biased region" description="Basic and acidic residues" evidence="8">
    <location>
        <begin position="635"/>
        <end position="645"/>
    </location>
</feature>
<dbReference type="Pfam" id="PF01388">
    <property type="entry name" value="ARID"/>
    <property type="match status" value="1"/>
</dbReference>
<dbReference type="InterPro" id="IPR022702">
    <property type="entry name" value="Cytosine_MeTrfase1_RFD"/>
</dbReference>
<dbReference type="PRINTS" id="PR00503">
    <property type="entry name" value="BROMODOMAIN"/>
</dbReference>
<dbReference type="SUPFAM" id="SSF46774">
    <property type="entry name" value="ARID-like"/>
    <property type="match status" value="1"/>
</dbReference>
<feature type="compositionally biased region" description="Gly residues" evidence="8">
    <location>
        <begin position="327"/>
        <end position="337"/>
    </location>
</feature>
<feature type="compositionally biased region" description="Low complexity" evidence="8">
    <location>
        <begin position="1729"/>
        <end position="1743"/>
    </location>
</feature>
<evidence type="ECO:0000259" key="10">
    <source>
        <dbReference type="PROSITE" id="PS51011"/>
    </source>
</evidence>
<dbReference type="InterPro" id="IPR036431">
    <property type="entry name" value="ARID_dom_sf"/>
</dbReference>
<dbReference type="STRING" id="574566.I0Z7M2"/>
<dbReference type="SMART" id="SM00297">
    <property type="entry name" value="BROMO"/>
    <property type="match status" value="1"/>
</dbReference>
<dbReference type="CDD" id="cd16100">
    <property type="entry name" value="ARID"/>
    <property type="match status" value="1"/>
</dbReference>
<feature type="compositionally biased region" description="Basic residues" evidence="8">
    <location>
        <begin position="311"/>
        <end position="323"/>
    </location>
</feature>
<feature type="compositionally biased region" description="Acidic residues" evidence="8">
    <location>
        <begin position="287"/>
        <end position="308"/>
    </location>
</feature>
<dbReference type="SUPFAM" id="SSF47370">
    <property type="entry name" value="Bromodomain"/>
    <property type="match status" value="1"/>
</dbReference>
<dbReference type="GeneID" id="17044651"/>
<feature type="compositionally biased region" description="Low complexity" evidence="8">
    <location>
        <begin position="1311"/>
        <end position="1329"/>
    </location>
</feature>
<feature type="region of interest" description="Disordered" evidence="8">
    <location>
        <begin position="1716"/>
        <end position="2010"/>
    </location>
</feature>
<gene>
    <name evidence="11" type="ORF">COCSUDRAFT_46169</name>
</gene>
<feature type="compositionally biased region" description="Basic and acidic residues" evidence="8">
    <location>
        <begin position="1890"/>
        <end position="1901"/>
    </location>
</feature>
<dbReference type="EMBL" id="AGSI01000002">
    <property type="protein sequence ID" value="EIE26641.1"/>
    <property type="molecule type" value="Genomic_DNA"/>
</dbReference>
<organism evidence="11 12">
    <name type="scientific">Coccomyxa subellipsoidea (strain C-169)</name>
    <name type="common">Green microalga</name>
    <dbReference type="NCBI Taxonomy" id="574566"/>
    <lineage>
        <taxon>Eukaryota</taxon>
        <taxon>Viridiplantae</taxon>
        <taxon>Chlorophyta</taxon>
        <taxon>core chlorophytes</taxon>
        <taxon>Trebouxiophyceae</taxon>
        <taxon>Trebouxiophyceae incertae sedis</taxon>
        <taxon>Coccomyxaceae</taxon>
        <taxon>Coccomyxa</taxon>
        <taxon>Coccomyxa subellipsoidea</taxon>
    </lineage>
</organism>
<feature type="region of interest" description="Disordered" evidence="8">
    <location>
        <begin position="240"/>
        <end position="384"/>
    </location>
</feature>
<dbReference type="GO" id="GO:0005634">
    <property type="term" value="C:nucleus"/>
    <property type="evidence" value="ECO:0007669"/>
    <property type="project" value="UniProtKB-SubCell"/>
</dbReference>
<feature type="domain" description="ARID" evidence="10">
    <location>
        <begin position="1360"/>
        <end position="1452"/>
    </location>
</feature>
<feature type="region of interest" description="Disordered" evidence="8">
    <location>
        <begin position="632"/>
        <end position="671"/>
    </location>
</feature>
<keyword evidence="6" id="KW-0539">Nucleus</keyword>
<evidence type="ECO:0000256" key="4">
    <source>
        <dbReference type="ARBA" id="ARBA00023125"/>
    </source>
</evidence>
<dbReference type="GO" id="GO:0006357">
    <property type="term" value="P:regulation of transcription by RNA polymerase II"/>
    <property type="evidence" value="ECO:0007669"/>
    <property type="project" value="InterPro"/>
</dbReference>
<feature type="domain" description="Bromo" evidence="9">
    <location>
        <begin position="10"/>
        <end position="76"/>
    </location>
</feature>
<feature type="compositionally biased region" description="Low complexity" evidence="8">
    <location>
        <begin position="1843"/>
        <end position="1859"/>
    </location>
</feature>
<dbReference type="Gene3D" id="1.20.920.10">
    <property type="entry name" value="Bromodomain-like"/>
    <property type="match status" value="1"/>
</dbReference>
<proteinExistence type="predicted"/>
<feature type="region of interest" description="Disordered" evidence="8">
    <location>
        <begin position="438"/>
        <end position="477"/>
    </location>
</feature>
<evidence type="ECO:0000256" key="5">
    <source>
        <dbReference type="ARBA" id="ARBA00023163"/>
    </source>
</evidence>
<evidence type="ECO:0000256" key="7">
    <source>
        <dbReference type="PROSITE-ProRule" id="PRU00035"/>
    </source>
</evidence>
<accession>I0Z7M2</accession>
<evidence type="ECO:0000256" key="2">
    <source>
        <dbReference type="ARBA" id="ARBA00023015"/>
    </source>
</evidence>
<comment type="caution">
    <text evidence="11">The sequence shown here is derived from an EMBL/GenBank/DDBJ whole genome shotgun (WGS) entry which is preliminary data.</text>
</comment>
<dbReference type="InterPro" id="IPR001487">
    <property type="entry name" value="Bromodomain"/>
</dbReference>
<comment type="subcellular location">
    <subcellularLocation>
        <location evidence="1">Nucleus</location>
    </subcellularLocation>
</comment>
<keyword evidence="12" id="KW-1185">Reference proteome</keyword>
<evidence type="ECO:0000313" key="12">
    <source>
        <dbReference type="Proteomes" id="UP000007264"/>
    </source>
</evidence>
<dbReference type="InterPro" id="IPR028941">
    <property type="entry name" value="WHIM2_dom"/>
</dbReference>
<dbReference type="eggNOG" id="KOG2510">
    <property type="taxonomic scope" value="Eukaryota"/>
</dbReference>
<feature type="compositionally biased region" description="Basic and acidic residues" evidence="8">
    <location>
        <begin position="1806"/>
        <end position="1818"/>
    </location>
</feature>
<feature type="compositionally biased region" description="Polar residues" evidence="8">
    <location>
        <begin position="1500"/>
        <end position="1509"/>
    </location>
</feature>
<dbReference type="PANTHER" id="PTHR15348">
    <property type="entry name" value="AT-RICH INTERACTIVE DOMAIN-CONTAINING PROTEIN ARID DOMAIN- CONTAINING PROTEIN DEAD RINGER PROTEIN B-CELL REGULATOR OF IGH TRANSCRIPTION BRIGHT"/>
    <property type="match status" value="1"/>
</dbReference>
<dbReference type="OrthoDB" id="533185at2759"/>
<dbReference type="PROSITE" id="PS50014">
    <property type="entry name" value="BROMODOMAIN_2"/>
    <property type="match status" value="1"/>
</dbReference>
<feature type="compositionally biased region" description="Acidic residues" evidence="8">
    <location>
        <begin position="1003"/>
        <end position="1017"/>
    </location>
</feature>
<feature type="region of interest" description="Disordered" evidence="8">
    <location>
        <begin position="973"/>
        <end position="1025"/>
    </location>
</feature>
<dbReference type="Pfam" id="PF00439">
    <property type="entry name" value="Bromodomain"/>
    <property type="match status" value="1"/>
</dbReference>
<dbReference type="Proteomes" id="UP000007264">
    <property type="component" value="Unassembled WGS sequence"/>
</dbReference>
<dbReference type="GO" id="GO:0003677">
    <property type="term" value="F:DNA binding"/>
    <property type="evidence" value="ECO:0007669"/>
    <property type="project" value="UniProtKB-KW"/>
</dbReference>
<evidence type="ECO:0000256" key="8">
    <source>
        <dbReference type="SAM" id="MobiDB-lite"/>
    </source>
</evidence>
<feature type="compositionally biased region" description="Basic and acidic residues" evidence="8">
    <location>
        <begin position="1300"/>
        <end position="1310"/>
    </location>
</feature>
<dbReference type="InterPro" id="IPR036427">
    <property type="entry name" value="Bromodomain-like_sf"/>
</dbReference>
<feature type="compositionally biased region" description="Basic and acidic residues" evidence="8">
    <location>
        <begin position="1963"/>
        <end position="1981"/>
    </location>
</feature>
<evidence type="ECO:0000313" key="11">
    <source>
        <dbReference type="EMBL" id="EIE26641.1"/>
    </source>
</evidence>
<evidence type="ECO:0008006" key="13">
    <source>
        <dbReference type="Google" id="ProtNLM"/>
    </source>
</evidence>
<dbReference type="PANTHER" id="PTHR15348:SF0">
    <property type="entry name" value="PROTEIN DEAD RINGER"/>
    <property type="match status" value="1"/>
</dbReference>
<keyword evidence="3 7" id="KW-0103">Bromodomain</keyword>
<protein>
    <recommendedName>
        <fullName evidence="13">ARID domain-containing protein</fullName>
    </recommendedName>
</protein>
<evidence type="ECO:0000259" key="9">
    <source>
        <dbReference type="PROSITE" id="PS50014"/>
    </source>
</evidence>
<dbReference type="SMART" id="SM00501">
    <property type="entry name" value="BRIGHT"/>
    <property type="match status" value="1"/>
</dbReference>
<dbReference type="CDD" id="cd20404">
    <property type="entry name" value="Tudor_Agenet_AtEML-like"/>
    <property type="match status" value="1"/>
</dbReference>
<dbReference type="PROSITE" id="PS51011">
    <property type="entry name" value="ARID"/>
    <property type="match status" value="1"/>
</dbReference>
<evidence type="ECO:0000256" key="6">
    <source>
        <dbReference type="ARBA" id="ARBA00023242"/>
    </source>
</evidence>
<feature type="region of interest" description="Disordered" evidence="8">
    <location>
        <begin position="484"/>
        <end position="503"/>
    </location>
</feature>
<dbReference type="KEGG" id="csl:COCSUDRAFT_46169"/>
<feature type="compositionally biased region" description="Basic and acidic residues" evidence="8">
    <location>
        <begin position="357"/>
        <end position="375"/>
    </location>
</feature>
<sequence length="2010" mass="217237">MRLKTSKLLFNEPVDAVALGLDDYNDKVTQPMDFGTIMSRMSQGADVYKKPSEVLRDVNLVFQNCFTYNDSEADTVTRDICSEVQSTFHKKWTEAGLSLEFTEEFSQQTPPSAAKSAKNGAITWSSETAVPPELSYEEGSKREKVYVRTGPVLDWTIDRSDPLSVWIVTGSSWYRLHTPAPAYASTYTSAQQKVEMCAVALQMLERNAKLMPRTAATAAAAELGLDDDDADISFAEEQVSTWTQADDVPSAAAGQGAGKGRKRKAEGAGKKQSGDQFALGPGQPTENGDEGIDEELDVELDDSEEDDGAIVRRKKKRRRKRKSSGADGLGVENGGTPLGRKGKLAAAREAAAVEAAAEQRGRSKRERAADAERGAPPEPTRSFRLPQQLLPDLLAVWELLQTLAPVLQTPYLPLWRLEAAVCPGPIKAGVPAVPGFEEPGSVKAGEDGEAATEATRKSKRNREDEAEEAETPIATPIKLRIKMSAGKHKDKKTPSGSAAPTGGVAYIPPTDDAGLASGLVLREVHCALLRGAEGKGLSADGAEAPRTVKLAAADALATTWIGRVSKAVLDAPPFAVDDDAREAAVHLAYAEYDDLSVLERIAILRGLSALALSADAVRDYIAARLDAMPAPVKRKKEDGDAKEGTKEEDEAAKSAAAPPVPAAGPSKKAAAAASAAGSAEEWERWMEACRVGVRRPLGADLHRRRYWALGGRASAWRVYVEEPDSSLWGWYEGDKVVELLEWLRKGAIERESPLLNALAQAPLPRKAGAPSHNQNIAAPAGDEGAAAVLTAAELEARRWDGYRGMVAPQLRGEGSWPKASLQAAFELRMQAAVDAMLMRVPFWFAEEDQVQRLLGVYDAMSYARTPSEMAKALLKVEALLTAAAAMGKAWYKHWQTNWQRAASYCVDWKHALLLTATLQVHQGRDRNAFSRPAFMRIAAEEHCQLYFPEHGDQVVLLRTGLQFHLKKYMQTLGLAPLDPPPPPSPGKEDPPPHTAESSPAPDTQDEEEAAEEGEEGEEPKAVQVPQQLELSLPEDIKDEVKAQWEALTSSVDSLRPIERYQVVGIAYRRTMLDGSAAGPLLDGFSEEELLAGGAAWPCTWILLQPSSRGPRHQSPVQPIAVPLRTDNALPDYMVKADLFDKGMHRMWSPGDRFRMYFGGRAGSKQGGVYYRGVVSEVFQQQPELEAPEGQWAAYDPWEAVEVAWDGKSGGYAGQLECVNPWELEMDPDFERTEEERQREQDAEARALRAQAIALRRHATLPSALVPMTCLALIQWEAEERAEAEKLALERAAEEKAAMEKALAEREERARAAATPRRASAAATASPAESGDSGPPLYMPVQHRPGDHGSVPSDVLDMLKPLGRERFLTLLTNWMRGVHGKFKVPIFAHQELDLYRVFWSVMDKGGYEIVSANKQWKEVCRCLGVDLRGQTSASFNMRQNYERCLFEFEDYLSTGAYIADINAGRAPSADAILPFQPRHPIASIPVPGVAPTRHTPAPRASSPQERTVTTRGGEGSNRRVSYRDMLVHDDDDEDADMDVDDGDDSPEATPPPVLRRPGRKPMGGRVATRRFGPALHGQGQNWVGKLVLRYWPDQGGWWEAKIGEYSASRSKHRLIYDADTDKESFEWVDFRELTDEEIKPHSLHPLPLPKPSAPVHMPMLSSPLTVAPVIVPPVPGTTPAQSAAMTAIVTALRAGLERETLQRMVDAADSALRLTDEQRRQAEGPSPAQLPSAEAAAPLTEAAAGPSRGHSRAASAAEPGEGGEGPHSRDGESAGVDSGAAEARPNGGVGRISLRIKMKGGDASSSDLRERLPRKRGLEAAEGTPEPDEAEQQQPRKRHRLAMASKSASPVSPDAAAASQDADDVAEPASREGGSVHGNGTVEAGPEEEVASPRKEQPDSHMSDAAVEGDHAGSGQDGGESLETAELSSEPAEQQEGVAEEEDRQAGPMDHGGNEDTSAGDVMPEGRDAAQDLAAEDGKTPPEDSGPSAGVAGNTEASDGEGDAADHMGDS</sequence>